<evidence type="ECO:0000313" key="2">
    <source>
        <dbReference type="Proteomes" id="UP001283361"/>
    </source>
</evidence>
<organism evidence="1 2">
    <name type="scientific">Elysia crispata</name>
    <name type="common">lettuce slug</name>
    <dbReference type="NCBI Taxonomy" id="231223"/>
    <lineage>
        <taxon>Eukaryota</taxon>
        <taxon>Metazoa</taxon>
        <taxon>Spiralia</taxon>
        <taxon>Lophotrochozoa</taxon>
        <taxon>Mollusca</taxon>
        <taxon>Gastropoda</taxon>
        <taxon>Heterobranchia</taxon>
        <taxon>Euthyneura</taxon>
        <taxon>Panpulmonata</taxon>
        <taxon>Sacoglossa</taxon>
        <taxon>Placobranchoidea</taxon>
        <taxon>Plakobranchidae</taxon>
        <taxon>Elysia</taxon>
    </lineage>
</organism>
<dbReference type="Proteomes" id="UP001283361">
    <property type="component" value="Unassembled WGS sequence"/>
</dbReference>
<protein>
    <submittedName>
        <fullName evidence="1">Uncharacterized protein</fullName>
    </submittedName>
</protein>
<keyword evidence="2" id="KW-1185">Reference proteome</keyword>
<dbReference type="EMBL" id="JAWDGP010006898">
    <property type="protein sequence ID" value="KAK3733462.1"/>
    <property type="molecule type" value="Genomic_DNA"/>
</dbReference>
<gene>
    <name evidence="1" type="ORF">RRG08_019730</name>
</gene>
<comment type="caution">
    <text evidence="1">The sequence shown here is derived from an EMBL/GenBank/DDBJ whole genome shotgun (WGS) entry which is preliminary data.</text>
</comment>
<name>A0AAE0Y5P6_9GAST</name>
<accession>A0AAE0Y5P6</accession>
<sequence length="96" mass="10940">MNIIPCIKIDLALLCIEMFPYPNNESMRKVKRHDPMGASSDRDVASSEWIVIVPTKLNLIILDVSQLFFYTLASSYHIETCIVHTSQETFSKLPPL</sequence>
<dbReference type="AlphaFoldDB" id="A0AAE0Y5P6"/>
<reference evidence="1" key="1">
    <citation type="journal article" date="2023" name="G3 (Bethesda)">
        <title>A reference genome for the long-term kleptoplast-retaining sea slug Elysia crispata morphotype clarki.</title>
        <authorList>
            <person name="Eastman K.E."/>
            <person name="Pendleton A.L."/>
            <person name="Shaikh M.A."/>
            <person name="Suttiyut T."/>
            <person name="Ogas R."/>
            <person name="Tomko P."/>
            <person name="Gavelis G."/>
            <person name="Widhalm J.R."/>
            <person name="Wisecaver J.H."/>
        </authorList>
    </citation>
    <scope>NUCLEOTIDE SEQUENCE</scope>
    <source>
        <strain evidence="1">ECLA1</strain>
    </source>
</reference>
<evidence type="ECO:0000313" key="1">
    <source>
        <dbReference type="EMBL" id="KAK3733462.1"/>
    </source>
</evidence>
<proteinExistence type="predicted"/>